<dbReference type="PROSITE" id="PS51450">
    <property type="entry name" value="LRR"/>
    <property type="match status" value="1"/>
</dbReference>
<dbReference type="GO" id="GO:0016740">
    <property type="term" value="F:transferase activity"/>
    <property type="evidence" value="ECO:0007669"/>
    <property type="project" value="UniProtKB-KW"/>
</dbReference>
<gene>
    <name evidence="16" type="ORF">ACH5RR_033799</name>
</gene>
<dbReference type="PROSITE" id="PS50011">
    <property type="entry name" value="PROTEIN_KINASE_DOM"/>
    <property type="match status" value="1"/>
</dbReference>
<dbReference type="GO" id="GO:0016020">
    <property type="term" value="C:membrane"/>
    <property type="evidence" value="ECO:0007669"/>
    <property type="project" value="UniProtKB-SubCell"/>
</dbReference>
<name>A0ABD2YEG1_9GENT</name>
<keyword evidence="8" id="KW-0067">ATP-binding</keyword>
<evidence type="ECO:0000256" key="7">
    <source>
        <dbReference type="ARBA" id="ARBA00022741"/>
    </source>
</evidence>
<comment type="subcellular location">
    <subcellularLocation>
        <location evidence="1">Membrane</location>
        <topology evidence="1">Single-pass type I membrane protein</topology>
    </subcellularLocation>
</comment>
<dbReference type="Pfam" id="PF00560">
    <property type="entry name" value="LRR_1"/>
    <property type="match status" value="5"/>
</dbReference>
<evidence type="ECO:0000256" key="13">
    <source>
        <dbReference type="SAM" id="Phobius"/>
    </source>
</evidence>
<evidence type="ECO:0000256" key="12">
    <source>
        <dbReference type="ARBA" id="ARBA00023180"/>
    </source>
</evidence>
<dbReference type="InterPro" id="IPR000719">
    <property type="entry name" value="Prot_kinase_dom"/>
</dbReference>
<dbReference type="EMBL" id="JBJUIK010000014">
    <property type="protein sequence ID" value="KAL3503958.1"/>
    <property type="molecule type" value="Genomic_DNA"/>
</dbReference>
<dbReference type="Gene3D" id="3.80.10.10">
    <property type="entry name" value="Ribonuclease Inhibitor"/>
    <property type="match status" value="3"/>
</dbReference>
<dbReference type="FunFam" id="3.80.10.10:FF:000512">
    <property type="entry name" value="Leucine-rich repeat receptor-like serine/threonine-protein kinase BAM3"/>
    <property type="match status" value="1"/>
</dbReference>
<dbReference type="PANTHER" id="PTHR48053">
    <property type="entry name" value="LEUCINE RICH REPEAT FAMILY PROTEIN, EXPRESSED"/>
    <property type="match status" value="1"/>
</dbReference>
<proteinExistence type="predicted"/>
<keyword evidence="4 13" id="KW-0812">Transmembrane</keyword>
<feature type="chain" id="PRO_5044774931" description="Protein kinase domain-containing protein" evidence="14">
    <location>
        <begin position="25"/>
        <end position="950"/>
    </location>
</feature>
<dbReference type="AlphaFoldDB" id="A0ABD2YEG1"/>
<feature type="transmembrane region" description="Helical" evidence="13">
    <location>
        <begin position="602"/>
        <end position="626"/>
    </location>
</feature>
<keyword evidence="3" id="KW-0808">Transferase</keyword>
<comment type="caution">
    <text evidence="16">The sequence shown here is derived from an EMBL/GenBank/DDBJ whole genome shotgun (WGS) entry which is preliminary data.</text>
</comment>
<dbReference type="GO" id="GO:0005524">
    <property type="term" value="F:ATP binding"/>
    <property type="evidence" value="ECO:0007669"/>
    <property type="project" value="UniProtKB-KW"/>
</dbReference>
<evidence type="ECO:0000313" key="17">
    <source>
        <dbReference type="Proteomes" id="UP001630127"/>
    </source>
</evidence>
<dbReference type="Proteomes" id="UP001630127">
    <property type="component" value="Unassembled WGS sequence"/>
</dbReference>
<evidence type="ECO:0000256" key="5">
    <source>
        <dbReference type="ARBA" id="ARBA00022729"/>
    </source>
</evidence>
<keyword evidence="6" id="KW-0677">Repeat</keyword>
<dbReference type="SUPFAM" id="SSF52058">
    <property type="entry name" value="L domain-like"/>
    <property type="match status" value="1"/>
</dbReference>
<dbReference type="PANTHER" id="PTHR48053:SF105">
    <property type="entry name" value="RECEPTOR-LIKE PROTEIN KINASE"/>
    <property type="match status" value="1"/>
</dbReference>
<evidence type="ECO:0000313" key="16">
    <source>
        <dbReference type="EMBL" id="KAL3503958.1"/>
    </source>
</evidence>
<dbReference type="SMART" id="SM00369">
    <property type="entry name" value="LRR_TYP"/>
    <property type="match status" value="7"/>
</dbReference>
<dbReference type="FunFam" id="3.80.10.10:FF:000383">
    <property type="entry name" value="Leucine-rich repeat receptor protein kinase EMS1"/>
    <property type="match status" value="1"/>
</dbReference>
<dbReference type="Pfam" id="PF00069">
    <property type="entry name" value="Pkinase"/>
    <property type="match status" value="1"/>
</dbReference>
<evidence type="ECO:0000259" key="15">
    <source>
        <dbReference type="PROSITE" id="PS50011"/>
    </source>
</evidence>
<dbReference type="GO" id="GO:0051707">
    <property type="term" value="P:response to other organism"/>
    <property type="evidence" value="ECO:0007669"/>
    <property type="project" value="UniProtKB-ARBA"/>
</dbReference>
<evidence type="ECO:0000256" key="14">
    <source>
        <dbReference type="SAM" id="SignalP"/>
    </source>
</evidence>
<keyword evidence="9 13" id="KW-1133">Transmembrane helix</keyword>
<dbReference type="GO" id="GO:0006952">
    <property type="term" value="P:defense response"/>
    <property type="evidence" value="ECO:0007669"/>
    <property type="project" value="UniProtKB-ARBA"/>
</dbReference>
<dbReference type="SUPFAM" id="SSF56112">
    <property type="entry name" value="Protein kinase-like (PK-like)"/>
    <property type="match status" value="1"/>
</dbReference>
<dbReference type="Gene3D" id="3.30.200.20">
    <property type="entry name" value="Phosphorylase Kinase, domain 1"/>
    <property type="match status" value="1"/>
</dbReference>
<evidence type="ECO:0000256" key="2">
    <source>
        <dbReference type="ARBA" id="ARBA00022614"/>
    </source>
</evidence>
<evidence type="ECO:0000256" key="1">
    <source>
        <dbReference type="ARBA" id="ARBA00004479"/>
    </source>
</evidence>
<dbReference type="SUPFAM" id="SSF52047">
    <property type="entry name" value="RNI-like"/>
    <property type="match status" value="1"/>
</dbReference>
<keyword evidence="7" id="KW-0547">Nucleotide-binding</keyword>
<accession>A0ABD2YEG1</accession>
<evidence type="ECO:0000256" key="4">
    <source>
        <dbReference type="ARBA" id="ARBA00022692"/>
    </source>
</evidence>
<dbReference type="PRINTS" id="PR00019">
    <property type="entry name" value="LEURICHRPT"/>
</dbReference>
<dbReference type="InterPro" id="IPR003591">
    <property type="entry name" value="Leu-rich_rpt_typical-subtyp"/>
</dbReference>
<dbReference type="Gene3D" id="1.10.510.10">
    <property type="entry name" value="Transferase(Phosphotransferase) domain 1"/>
    <property type="match status" value="1"/>
</dbReference>
<dbReference type="FunFam" id="1.10.510.10:FF:000388">
    <property type="entry name" value="Leucine-rich repeat receptor-like tyrosine-protein kinase PXC3"/>
    <property type="match status" value="1"/>
</dbReference>
<keyword evidence="12" id="KW-0325">Glycoprotein</keyword>
<sequence length="950" mass="102789">MNMNRYGTISFILLSFFFFHLVFSQLPSNQISTMTRIYEMLQNNSGPSFPWSLVNKDSNPCSWMGVSCNSTKSSVTKLTLSMFSISSSEILPIFCQIDSLESLDLSNNHVSSIPDSFITSCGGISGLKLLNFSRNKLAGSLPTFIGFQVLEFLDLSHNLLTVNVSLQLDGLDSLKSLNLSYNQLSGPVPTNLGRNNLLEELQISTNLFQGEIPVEVANYGNLSLIDLSHNKLFGSIPYSLGELSKLQVLVLSANNLSGGIPISLLKIQTLFRFAANQNAFVGNIPAGITTYLRNLDLSYNNLNGRIPQDLLSPPNLLSVDLSSNSLEGPIPTDVSSSLFRLRLGGNSLNGTIPSRSFGSLIKLTYLELDNNSLTGAIPPELGSCRSLALLNLAHNKLTGVLPAELGNLTNLQVINLQQNYLSGIVPDQFTELHSLQRMNFSSNSISGSIPISVSRLQNLTNLDLHENNLSGSLPYSIGSLNSLLELQLGDNQLSGPIPQMPASLQIALNLSNNLFDGPIPATLARLTALEVLDLSNNKFSGGIPDFLTKMAGLTQLVLSNNQLSGDIPRFGSYVVVVTSGNKDLKNNTSNAHPASQKGKRTVSVGVVIGVAAAAALAAVLLTLAVISKSRRYYRNSDMHIQSEEAITQQQVIQANILTANGIHRSNIDFTKSMALVANTSNIILKTKFSTYYKAIMPSGVNYLVKKLNWSDKIFQLGNHERFGEELEIMGKLSNSNVMIPLAYVLTVDSAYLFYDFAPKGTLFDVLHGNSESSLNWASRYSIAIGVAQGIAFLHGCPSGSILLLDLSSKSILLKSLNEPQIGDIELCKVIDPSKSTGSLSTVAGSVGYISPEYAYTMRVTMPGNVYSFGVVLLEMITGKPAVSQGTELAKWVLVQENKLDHILDFSVSKTSPAVRSQMLAVLKVAVACVSASPEARPKMKSVLRMLLNAR</sequence>
<dbReference type="Pfam" id="PF13855">
    <property type="entry name" value="LRR_8"/>
    <property type="match status" value="3"/>
</dbReference>
<keyword evidence="11" id="KW-0675">Receptor</keyword>
<keyword evidence="17" id="KW-1185">Reference proteome</keyword>
<keyword evidence="2" id="KW-0433">Leucine-rich repeat</keyword>
<dbReference type="InterPro" id="IPR032675">
    <property type="entry name" value="LRR_dom_sf"/>
</dbReference>
<evidence type="ECO:0000256" key="9">
    <source>
        <dbReference type="ARBA" id="ARBA00022989"/>
    </source>
</evidence>
<dbReference type="InterPro" id="IPR001611">
    <property type="entry name" value="Leu-rich_rpt"/>
</dbReference>
<organism evidence="16 17">
    <name type="scientific">Cinchona calisaya</name>
    <dbReference type="NCBI Taxonomy" id="153742"/>
    <lineage>
        <taxon>Eukaryota</taxon>
        <taxon>Viridiplantae</taxon>
        <taxon>Streptophyta</taxon>
        <taxon>Embryophyta</taxon>
        <taxon>Tracheophyta</taxon>
        <taxon>Spermatophyta</taxon>
        <taxon>Magnoliopsida</taxon>
        <taxon>eudicotyledons</taxon>
        <taxon>Gunneridae</taxon>
        <taxon>Pentapetalae</taxon>
        <taxon>asterids</taxon>
        <taxon>lamiids</taxon>
        <taxon>Gentianales</taxon>
        <taxon>Rubiaceae</taxon>
        <taxon>Cinchonoideae</taxon>
        <taxon>Cinchoneae</taxon>
        <taxon>Cinchona</taxon>
    </lineage>
</organism>
<protein>
    <recommendedName>
        <fullName evidence="15">Protein kinase domain-containing protein</fullName>
    </recommendedName>
</protein>
<evidence type="ECO:0000256" key="8">
    <source>
        <dbReference type="ARBA" id="ARBA00022840"/>
    </source>
</evidence>
<dbReference type="GO" id="GO:0009791">
    <property type="term" value="P:post-embryonic development"/>
    <property type="evidence" value="ECO:0007669"/>
    <property type="project" value="UniProtKB-ARBA"/>
</dbReference>
<keyword evidence="10 13" id="KW-0472">Membrane</keyword>
<dbReference type="InterPro" id="IPR011009">
    <property type="entry name" value="Kinase-like_dom_sf"/>
</dbReference>
<feature type="signal peptide" evidence="14">
    <location>
        <begin position="1"/>
        <end position="24"/>
    </location>
</feature>
<feature type="domain" description="Protein kinase" evidence="15">
    <location>
        <begin position="677"/>
        <end position="950"/>
    </location>
</feature>
<dbReference type="Pfam" id="PF08263">
    <property type="entry name" value="LRRNT_2"/>
    <property type="match status" value="1"/>
</dbReference>
<evidence type="ECO:0000256" key="10">
    <source>
        <dbReference type="ARBA" id="ARBA00023136"/>
    </source>
</evidence>
<evidence type="ECO:0000256" key="3">
    <source>
        <dbReference type="ARBA" id="ARBA00022679"/>
    </source>
</evidence>
<dbReference type="InterPro" id="IPR051716">
    <property type="entry name" value="Plant_RL_S/T_kinase"/>
</dbReference>
<dbReference type="FunFam" id="3.30.200.20:FF:000454">
    <property type="entry name" value="Leucine-rich repeat receptor-like tyrosine-protein kinase PXC3"/>
    <property type="match status" value="1"/>
</dbReference>
<dbReference type="FunFam" id="3.80.10.10:FF:000129">
    <property type="entry name" value="Leucine-rich repeat receptor-like kinase"/>
    <property type="match status" value="1"/>
</dbReference>
<dbReference type="InterPro" id="IPR013210">
    <property type="entry name" value="LRR_N_plant-typ"/>
</dbReference>
<reference evidence="16 17" key="1">
    <citation type="submission" date="2024-11" db="EMBL/GenBank/DDBJ databases">
        <title>A near-complete genome assembly of Cinchona calisaya.</title>
        <authorList>
            <person name="Lian D.C."/>
            <person name="Zhao X.W."/>
            <person name="Wei L."/>
        </authorList>
    </citation>
    <scope>NUCLEOTIDE SEQUENCE [LARGE SCALE GENOMIC DNA]</scope>
    <source>
        <tissue evidence="16">Nenye</tissue>
    </source>
</reference>
<dbReference type="FunFam" id="3.80.10.10:FF:000233">
    <property type="entry name" value="Leucine-rich repeat receptor-like protein kinase TDR"/>
    <property type="match status" value="1"/>
</dbReference>
<keyword evidence="5 14" id="KW-0732">Signal</keyword>
<evidence type="ECO:0000256" key="11">
    <source>
        <dbReference type="ARBA" id="ARBA00023170"/>
    </source>
</evidence>
<evidence type="ECO:0000256" key="6">
    <source>
        <dbReference type="ARBA" id="ARBA00022737"/>
    </source>
</evidence>